<dbReference type="GO" id="GO:0003677">
    <property type="term" value="F:DNA binding"/>
    <property type="evidence" value="ECO:0007669"/>
    <property type="project" value="UniProtKB-KW"/>
</dbReference>
<dbReference type="AlphaFoldDB" id="A0A7Z0EEF2"/>
<dbReference type="EMBL" id="JACCFM010000001">
    <property type="protein sequence ID" value="NYJ20126.1"/>
    <property type="molecule type" value="Genomic_DNA"/>
</dbReference>
<evidence type="ECO:0000313" key="6">
    <source>
        <dbReference type="EMBL" id="NYJ20126.1"/>
    </source>
</evidence>
<evidence type="ECO:0000256" key="2">
    <source>
        <dbReference type="ARBA" id="ARBA00023015"/>
    </source>
</evidence>
<dbReference type="InterPro" id="IPR036390">
    <property type="entry name" value="WH_DNA-bd_sf"/>
</dbReference>
<name>A0A7Z0EEF2_9MICO</name>
<accession>A0A7Z0EEF2</accession>
<keyword evidence="4" id="KW-0804">Transcription</keyword>
<sequence>MSGITLGSLGLPSEQIYHQVRAIIISGSLGTGEKLPSVRQLARDLHVAAGTVAKAYKLLEQEGLVITRAGGGTRVSSAVSAPPTVVVQAARALAALASAHGVSLDETLSALQASWIDGGANGSPRAAPPEADGVSAE</sequence>
<evidence type="ECO:0000256" key="3">
    <source>
        <dbReference type="ARBA" id="ARBA00023125"/>
    </source>
</evidence>
<evidence type="ECO:0000259" key="5">
    <source>
        <dbReference type="PROSITE" id="PS50949"/>
    </source>
</evidence>
<evidence type="ECO:0000256" key="1">
    <source>
        <dbReference type="ARBA" id="ARBA00022898"/>
    </source>
</evidence>
<evidence type="ECO:0000313" key="7">
    <source>
        <dbReference type="Proteomes" id="UP000537260"/>
    </source>
</evidence>
<dbReference type="InterPro" id="IPR036388">
    <property type="entry name" value="WH-like_DNA-bd_sf"/>
</dbReference>
<keyword evidence="7" id="KW-1185">Reference proteome</keyword>
<dbReference type="GO" id="GO:0003700">
    <property type="term" value="F:DNA-binding transcription factor activity"/>
    <property type="evidence" value="ECO:0007669"/>
    <property type="project" value="InterPro"/>
</dbReference>
<dbReference type="RefSeq" id="WP_343062540.1">
    <property type="nucleotide sequence ID" value="NZ_JACCFM010000001.1"/>
</dbReference>
<dbReference type="Proteomes" id="UP000537260">
    <property type="component" value="Unassembled WGS sequence"/>
</dbReference>
<dbReference type="SMART" id="SM00345">
    <property type="entry name" value="HTH_GNTR"/>
    <property type="match status" value="1"/>
</dbReference>
<dbReference type="Pfam" id="PF00392">
    <property type="entry name" value="GntR"/>
    <property type="match status" value="1"/>
</dbReference>
<feature type="domain" description="HTH gntR-type" evidence="5">
    <location>
        <begin position="10"/>
        <end position="78"/>
    </location>
</feature>
<dbReference type="CDD" id="cd07377">
    <property type="entry name" value="WHTH_GntR"/>
    <property type="match status" value="1"/>
</dbReference>
<dbReference type="PROSITE" id="PS50949">
    <property type="entry name" value="HTH_GNTR"/>
    <property type="match status" value="1"/>
</dbReference>
<dbReference type="PANTHER" id="PTHR46577:SF1">
    <property type="entry name" value="HTH-TYPE TRANSCRIPTIONAL REGULATORY PROTEIN GABR"/>
    <property type="match status" value="1"/>
</dbReference>
<organism evidence="6 7">
    <name type="scientific">Glaciibacter psychrotolerans</name>
    <dbReference type="NCBI Taxonomy" id="670054"/>
    <lineage>
        <taxon>Bacteria</taxon>
        <taxon>Bacillati</taxon>
        <taxon>Actinomycetota</taxon>
        <taxon>Actinomycetes</taxon>
        <taxon>Micrococcales</taxon>
        <taxon>Microbacteriaceae</taxon>
        <taxon>Glaciibacter</taxon>
    </lineage>
</organism>
<keyword evidence="1" id="KW-0663">Pyridoxal phosphate</keyword>
<keyword evidence="3 6" id="KW-0238">DNA-binding</keyword>
<dbReference type="Gene3D" id="1.10.10.10">
    <property type="entry name" value="Winged helix-like DNA-binding domain superfamily/Winged helix DNA-binding domain"/>
    <property type="match status" value="1"/>
</dbReference>
<proteinExistence type="predicted"/>
<dbReference type="InterPro" id="IPR000524">
    <property type="entry name" value="Tscrpt_reg_HTH_GntR"/>
</dbReference>
<dbReference type="InterPro" id="IPR051446">
    <property type="entry name" value="HTH_trans_reg/aminotransferase"/>
</dbReference>
<comment type="caution">
    <text evidence="6">The sequence shown here is derived from an EMBL/GenBank/DDBJ whole genome shotgun (WGS) entry which is preliminary data.</text>
</comment>
<evidence type="ECO:0000256" key="4">
    <source>
        <dbReference type="ARBA" id="ARBA00023163"/>
    </source>
</evidence>
<keyword evidence="2" id="KW-0805">Transcription regulation</keyword>
<dbReference type="PANTHER" id="PTHR46577">
    <property type="entry name" value="HTH-TYPE TRANSCRIPTIONAL REGULATORY PROTEIN GABR"/>
    <property type="match status" value="1"/>
</dbReference>
<dbReference type="SUPFAM" id="SSF46785">
    <property type="entry name" value="Winged helix' DNA-binding domain"/>
    <property type="match status" value="1"/>
</dbReference>
<reference evidence="6 7" key="1">
    <citation type="submission" date="2020-07" db="EMBL/GenBank/DDBJ databases">
        <title>Sequencing the genomes of 1000 actinobacteria strains.</title>
        <authorList>
            <person name="Klenk H.-P."/>
        </authorList>
    </citation>
    <scope>NUCLEOTIDE SEQUENCE [LARGE SCALE GENOMIC DNA]</scope>
    <source>
        <strain evidence="6 7">LI1</strain>
    </source>
</reference>
<protein>
    <submittedName>
        <fullName evidence="6">DNA-binding transcriptional regulator YhcF (GntR family)</fullName>
    </submittedName>
</protein>
<gene>
    <name evidence="6" type="ORF">HNR05_001917</name>
</gene>